<reference evidence="2 3" key="1">
    <citation type="submission" date="2018-12" db="EMBL/GenBank/DDBJ databases">
        <authorList>
            <consortium name="Pathogen Informatics"/>
        </authorList>
    </citation>
    <scope>NUCLEOTIDE SEQUENCE [LARGE SCALE GENOMIC DNA]</scope>
    <source>
        <strain evidence="2 3">NCTC9419</strain>
    </source>
</reference>
<dbReference type="Proteomes" id="UP000271603">
    <property type="component" value="Chromosome"/>
</dbReference>
<dbReference type="SUPFAM" id="SSF54637">
    <property type="entry name" value="Thioesterase/thiol ester dehydrase-isomerase"/>
    <property type="match status" value="1"/>
</dbReference>
<evidence type="ECO:0000259" key="1">
    <source>
        <dbReference type="Pfam" id="PF22818"/>
    </source>
</evidence>
<dbReference type="AlphaFoldDB" id="A0A3S4H828"/>
<evidence type="ECO:0000313" key="3">
    <source>
        <dbReference type="Proteomes" id="UP000271603"/>
    </source>
</evidence>
<evidence type="ECO:0000313" key="2">
    <source>
        <dbReference type="EMBL" id="VEA72000.1"/>
    </source>
</evidence>
<dbReference type="STRING" id="61652.AXX16_4241"/>
<dbReference type="EMBL" id="LR134155">
    <property type="protein sequence ID" value="VEA72000.1"/>
    <property type="molecule type" value="Genomic_DNA"/>
</dbReference>
<dbReference type="InterPro" id="IPR016962">
    <property type="entry name" value="Dehydrase_ECs4332_prd"/>
</dbReference>
<dbReference type="Pfam" id="PF22818">
    <property type="entry name" value="ApeI-like"/>
    <property type="match status" value="1"/>
</dbReference>
<protein>
    <submittedName>
        <fullName evidence="2">(3R)-hydroxymyristoyl-[acyl-carrier-protein] dehydratase</fullName>
        <ecNumber evidence="2">4.2.1.-</ecNumber>
    </submittedName>
</protein>
<dbReference type="InterPro" id="IPR054545">
    <property type="entry name" value="ApeI-like"/>
</dbReference>
<gene>
    <name evidence="2" type="primary">fabZ_3</name>
    <name evidence="2" type="ORF">NCTC9419_03590</name>
</gene>
<dbReference type="PIRSF" id="PIRSF030962">
    <property type="entry name" value="Dehydrase_ECs4332_prd"/>
    <property type="match status" value="1"/>
</dbReference>
<dbReference type="EC" id="4.2.1.-" evidence="2"/>
<organism evidence="2 3">
    <name type="scientific">Serratia rubidaea</name>
    <name type="common">Serratia marinorubra</name>
    <dbReference type="NCBI Taxonomy" id="61652"/>
    <lineage>
        <taxon>Bacteria</taxon>
        <taxon>Pseudomonadati</taxon>
        <taxon>Pseudomonadota</taxon>
        <taxon>Gammaproteobacteria</taxon>
        <taxon>Enterobacterales</taxon>
        <taxon>Yersiniaceae</taxon>
        <taxon>Serratia</taxon>
    </lineage>
</organism>
<sequence>MMHPEVLQQQTTDTNHATVTMRLPAELAWFRGHFPQHPILPGVAQVNWAMQFAAALLPIEGGFSGMEVLKFQRPILPLETVTLTLEWQPARQKLLFSYRVGEVIASSGKIALCR</sequence>
<name>A0A3S4H828_SERRU</name>
<dbReference type="RefSeq" id="WP_128144274.1">
    <property type="nucleotide sequence ID" value="NZ_JANIOS010000021.1"/>
</dbReference>
<proteinExistence type="predicted"/>
<dbReference type="GO" id="GO:0016829">
    <property type="term" value="F:lyase activity"/>
    <property type="evidence" value="ECO:0007669"/>
    <property type="project" value="UniProtKB-KW"/>
</dbReference>
<dbReference type="InterPro" id="IPR029069">
    <property type="entry name" value="HotDog_dom_sf"/>
</dbReference>
<keyword evidence="2" id="KW-0456">Lyase</keyword>
<dbReference type="Gene3D" id="3.10.129.10">
    <property type="entry name" value="Hotdog Thioesterase"/>
    <property type="match status" value="1"/>
</dbReference>
<accession>A0A3S4H828</accession>
<feature type="domain" description="ApeI dehydratase-like" evidence="1">
    <location>
        <begin position="10"/>
        <end position="108"/>
    </location>
</feature>